<evidence type="ECO:0000256" key="6">
    <source>
        <dbReference type="ARBA" id="ARBA00022840"/>
    </source>
</evidence>
<dbReference type="GO" id="GO:0016979">
    <property type="term" value="F:lipoate-protein ligase activity"/>
    <property type="evidence" value="ECO:0007669"/>
    <property type="project" value="UniProtKB-EC"/>
</dbReference>
<dbReference type="UniPathway" id="UPA00537">
    <property type="reaction ID" value="UER00594"/>
</dbReference>
<evidence type="ECO:0000256" key="5">
    <source>
        <dbReference type="ARBA" id="ARBA00022741"/>
    </source>
</evidence>
<dbReference type="GO" id="GO:0009249">
    <property type="term" value="P:protein lipoylation"/>
    <property type="evidence" value="ECO:0007669"/>
    <property type="project" value="InterPro"/>
</dbReference>
<accession>A0A6P1E6R7</accession>
<dbReference type="PANTHER" id="PTHR12561">
    <property type="entry name" value="LIPOATE-PROTEIN LIGASE"/>
    <property type="match status" value="1"/>
</dbReference>
<sequence>MMAILYVDVSSGDDYLAQPAIGQYLSTYFITNPKFNDEVIFFYRPKTPIIICGVNQNVYSEVDLAYCKAHGIKIARRGAGGGAVYVDPGNLTYCFVDNDDSHHYLDFKHYAQNAIATLKDLGVDAAMTGRNDLTVDGKKFSGMSALKIGNRFSTGGTLMVDVDLDNASRALRPPKSKMASKGVKSVHSRVTNLRPYFSSHYQNMTLSQLQTKFLLKLFHTTNLNQIPTYVMTDEDWRAIEKAATKKFGDQKWIMGEQTTDMYYHLQHFAGVGTVEISFSVDSGVLTHAKVFGDFNKMNGNLHQIETQLIGTPYNTASLTEAFTQGDVAQNIGNIEPASLAEMLIDQQFADKATIN</sequence>
<dbReference type="PANTHER" id="PTHR12561:SF3">
    <property type="entry name" value="LIPOYLTRANSFERASE 1, MITOCHONDRIAL"/>
    <property type="match status" value="1"/>
</dbReference>
<evidence type="ECO:0000256" key="1">
    <source>
        <dbReference type="ARBA" id="ARBA00005085"/>
    </source>
</evidence>
<keyword evidence="5" id="KW-0547">Nucleotide-binding</keyword>
<dbReference type="GO" id="GO:0005737">
    <property type="term" value="C:cytoplasm"/>
    <property type="evidence" value="ECO:0007669"/>
    <property type="project" value="TreeGrafter"/>
</dbReference>
<keyword evidence="4 9" id="KW-0436">Ligase</keyword>
<proteinExistence type="predicted"/>
<dbReference type="InterPro" id="IPR004143">
    <property type="entry name" value="BPL_LPL_catalytic"/>
</dbReference>
<dbReference type="Gene3D" id="3.30.390.50">
    <property type="entry name" value="CO dehydrogenase flavoprotein, C-terminal domain"/>
    <property type="match status" value="1"/>
</dbReference>
<evidence type="ECO:0000256" key="4">
    <source>
        <dbReference type="ARBA" id="ARBA00022598"/>
    </source>
</evidence>
<dbReference type="Proteomes" id="UP000465035">
    <property type="component" value="Chromosome"/>
</dbReference>
<evidence type="ECO:0000313" key="10">
    <source>
        <dbReference type="Proteomes" id="UP000465035"/>
    </source>
</evidence>
<dbReference type="CDD" id="cd16443">
    <property type="entry name" value="LplA"/>
    <property type="match status" value="1"/>
</dbReference>
<dbReference type="GO" id="GO:0005524">
    <property type="term" value="F:ATP binding"/>
    <property type="evidence" value="ECO:0007669"/>
    <property type="project" value="UniProtKB-KW"/>
</dbReference>
<comment type="pathway">
    <text evidence="2">Protein modification; protein lipoylation via exogenous pathway; protein N(6)-(lipoyl)lysine from lipoate: step 1/2.</text>
</comment>
<dbReference type="AlphaFoldDB" id="A0A6P1E6R7"/>
<dbReference type="PROSITE" id="PS51733">
    <property type="entry name" value="BPL_LPL_CATALYTIC"/>
    <property type="match status" value="1"/>
</dbReference>
<dbReference type="SUPFAM" id="SSF82649">
    <property type="entry name" value="SufE/NifU"/>
    <property type="match status" value="1"/>
</dbReference>
<evidence type="ECO:0000256" key="3">
    <source>
        <dbReference type="ARBA" id="ARBA00012367"/>
    </source>
</evidence>
<name>A0A6P1E6R7_LENHI</name>
<comment type="catalytic activity">
    <reaction evidence="7">
        <text>L-lysyl-[lipoyl-carrier protein] + (R)-lipoate + ATP = N(6)-[(R)-lipoyl]-L-lysyl-[lipoyl-carrier protein] + AMP + diphosphate + H(+)</text>
        <dbReference type="Rhea" id="RHEA:49288"/>
        <dbReference type="Rhea" id="RHEA-COMP:10500"/>
        <dbReference type="Rhea" id="RHEA-COMP:10502"/>
        <dbReference type="ChEBI" id="CHEBI:15378"/>
        <dbReference type="ChEBI" id="CHEBI:29969"/>
        <dbReference type="ChEBI" id="CHEBI:30616"/>
        <dbReference type="ChEBI" id="CHEBI:33019"/>
        <dbReference type="ChEBI" id="CHEBI:83088"/>
        <dbReference type="ChEBI" id="CHEBI:83099"/>
        <dbReference type="ChEBI" id="CHEBI:456215"/>
        <dbReference type="EC" id="6.3.1.20"/>
    </reaction>
</comment>
<dbReference type="Pfam" id="PF10437">
    <property type="entry name" value="Lip_prot_lig_C"/>
    <property type="match status" value="1"/>
</dbReference>
<dbReference type="RefSeq" id="WP_003551526.1">
    <property type="nucleotide sequence ID" value="NZ_CABKOL010000106.1"/>
</dbReference>
<evidence type="ECO:0000313" key="9">
    <source>
        <dbReference type="EMBL" id="QHB50941.1"/>
    </source>
</evidence>
<evidence type="ECO:0000259" key="8">
    <source>
        <dbReference type="PROSITE" id="PS51733"/>
    </source>
</evidence>
<dbReference type="SMR" id="A0A6P1E6R7"/>
<dbReference type="Gene3D" id="3.30.930.10">
    <property type="entry name" value="Bira Bifunctional Protein, Domain 2"/>
    <property type="match status" value="1"/>
</dbReference>
<feature type="domain" description="BPL/LPL catalytic" evidence="8">
    <location>
        <begin position="34"/>
        <end position="225"/>
    </location>
</feature>
<dbReference type="EMBL" id="CP047121">
    <property type="protein sequence ID" value="QHB50941.1"/>
    <property type="molecule type" value="Genomic_DNA"/>
</dbReference>
<dbReference type="EC" id="6.3.1.20" evidence="3"/>
<evidence type="ECO:0000256" key="7">
    <source>
        <dbReference type="ARBA" id="ARBA00048037"/>
    </source>
</evidence>
<dbReference type="NCBIfam" id="TIGR00545">
    <property type="entry name" value="lipoyltrans"/>
    <property type="match status" value="1"/>
</dbReference>
<dbReference type="InterPro" id="IPR045864">
    <property type="entry name" value="aa-tRNA-synth_II/BPL/LPL"/>
</dbReference>
<keyword evidence="6" id="KW-0067">ATP-binding</keyword>
<reference evidence="9 10" key="1">
    <citation type="submission" date="2019-12" db="EMBL/GenBank/DDBJ databases">
        <title>Lactobacillus hilgardii FLUB.</title>
        <authorList>
            <person name="Gustaw K."/>
        </authorList>
    </citation>
    <scope>NUCLEOTIDE SEQUENCE [LARGE SCALE GENOMIC DNA]</scope>
    <source>
        <strain evidence="9 10">FLUB</strain>
    </source>
</reference>
<organism evidence="9 10">
    <name type="scientific">Lentilactobacillus hilgardii</name>
    <name type="common">Lactobacillus hilgardii</name>
    <dbReference type="NCBI Taxonomy" id="1588"/>
    <lineage>
        <taxon>Bacteria</taxon>
        <taxon>Bacillati</taxon>
        <taxon>Bacillota</taxon>
        <taxon>Bacilli</taxon>
        <taxon>Lactobacillales</taxon>
        <taxon>Lactobacillaceae</taxon>
        <taxon>Lentilactobacillus</taxon>
    </lineage>
</organism>
<dbReference type="InterPro" id="IPR019491">
    <property type="entry name" value="Lipoate_protein_ligase_C"/>
</dbReference>
<protein>
    <recommendedName>
        <fullName evidence="3">lipoate--protein ligase</fullName>
        <ecNumber evidence="3">6.3.1.20</ecNumber>
    </recommendedName>
</protein>
<dbReference type="SUPFAM" id="SSF55681">
    <property type="entry name" value="Class II aaRS and biotin synthetases"/>
    <property type="match status" value="1"/>
</dbReference>
<comment type="pathway">
    <text evidence="1">Protein modification; protein lipoylation via exogenous pathway; protein N(6)-(lipoyl)lysine from lipoate: step 2/2.</text>
</comment>
<dbReference type="GeneID" id="69056974"/>
<gene>
    <name evidence="9" type="ORF">GQR93_01230</name>
</gene>
<dbReference type="GO" id="GO:0017118">
    <property type="term" value="F:lipoyltransferase activity"/>
    <property type="evidence" value="ECO:0007669"/>
    <property type="project" value="TreeGrafter"/>
</dbReference>
<evidence type="ECO:0000256" key="2">
    <source>
        <dbReference type="ARBA" id="ARBA00005124"/>
    </source>
</evidence>
<dbReference type="Pfam" id="PF21948">
    <property type="entry name" value="LplA-B_cat"/>
    <property type="match status" value="1"/>
</dbReference>
<dbReference type="InterPro" id="IPR004562">
    <property type="entry name" value="LipoylTrfase_LipoateP_Ligase"/>
</dbReference>